<accession>A0ABW9XN70</accession>
<protein>
    <recommendedName>
        <fullName evidence="4">DUF4367 domain-containing protein</fullName>
    </recommendedName>
</protein>
<evidence type="ECO:0000256" key="1">
    <source>
        <dbReference type="SAM" id="Phobius"/>
    </source>
</evidence>
<sequence>MKKMLIQILCLIGAVGIVSRMAVRWIEERWGYALLNESFLDWVEYVLTLDCILVGVLILHKYAAKGRYHAMLLAIGAAILIAEYQSPVFGAAMQSPGDRYYFSSPTHRYQLLLEQEEAEGSVVIRAYQVESRCFIRTADGAFAAFDAPGSPIKAADIQVEWVRENTAKVTVASGGQASSFQLAFDGEGLSQAVMDLFRGGAAPDADSDRTPA</sequence>
<keyword evidence="1" id="KW-1133">Transmembrane helix</keyword>
<feature type="transmembrane region" description="Helical" evidence="1">
    <location>
        <begin position="71"/>
        <end position="93"/>
    </location>
</feature>
<keyword evidence="1" id="KW-0812">Transmembrane</keyword>
<evidence type="ECO:0000313" key="3">
    <source>
        <dbReference type="Proteomes" id="UP000665561"/>
    </source>
</evidence>
<name>A0ABW9XN70_9BACL</name>
<dbReference type="EMBL" id="JAAAMV010000004">
    <property type="protein sequence ID" value="NBD24077.1"/>
    <property type="molecule type" value="Genomic_DNA"/>
</dbReference>
<organism evidence="2 3">
    <name type="scientific">Paenibacillus glycinis</name>
    <dbReference type="NCBI Taxonomy" id="2697035"/>
    <lineage>
        <taxon>Bacteria</taxon>
        <taxon>Bacillati</taxon>
        <taxon>Bacillota</taxon>
        <taxon>Bacilli</taxon>
        <taxon>Bacillales</taxon>
        <taxon>Paenibacillaceae</taxon>
        <taxon>Paenibacillus</taxon>
    </lineage>
</organism>
<proteinExistence type="predicted"/>
<feature type="transmembrane region" description="Helical" evidence="1">
    <location>
        <begin position="39"/>
        <end position="59"/>
    </location>
</feature>
<dbReference type="Proteomes" id="UP000665561">
    <property type="component" value="Unassembled WGS sequence"/>
</dbReference>
<evidence type="ECO:0008006" key="4">
    <source>
        <dbReference type="Google" id="ProtNLM"/>
    </source>
</evidence>
<comment type="caution">
    <text evidence="2">The sequence shown here is derived from an EMBL/GenBank/DDBJ whole genome shotgun (WGS) entry which is preliminary data.</text>
</comment>
<evidence type="ECO:0000313" key="2">
    <source>
        <dbReference type="EMBL" id="NBD24077.1"/>
    </source>
</evidence>
<gene>
    <name evidence="2" type="ORF">GT019_09345</name>
</gene>
<keyword evidence="3" id="KW-1185">Reference proteome</keyword>
<reference evidence="2 3" key="1">
    <citation type="submission" date="2020-01" db="EMBL/GenBank/DDBJ databases">
        <title>Paenibacillus soybeanensis sp. nov. isolated from the nodules of soybean (Glycine max(L.) Merr).</title>
        <authorList>
            <person name="Wang H."/>
        </authorList>
    </citation>
    <scope>NUCLEOTIDE SEQUENCE [LARGE SCALE GENOMIC DNA]</scope>
    <source>
        <strain evidence="2 3">T1</strain>
    </source>
</reference>
<keyword evidence="1" id="KW-0472">Membrane</keyword>
<dbReference type="RefSeq" id="WP_161742882.1">
    <property type="nucleotide sequence ID" value="NZ_JAAAMV010000004.1"/>
</dbReference>